<organism evidence="1 2">
    <name type="scientific">Propionispira arboris</name>
    <dbReference type="NCBI Taxonomy" id="84035"/>
    <lineage>
        <taxon>Bacteria</taxon>
        <taxon>Bacillati</taxon>
        <taxon>Bacillota</taxon>
        <taxon>Negativicutes</taxon>
        <taxon>Selenomonadales</taxon>
        <taxon>Selenomonadaceae</taxon>
        <taxon>Propionispira</taxon>
    </lineage>
</organism>
<reference evidence="2" key="1">
    <citation type="submission" date="2016-10" db="EMBL/GenBank/DDBJ databases">
        <authorList>
            <person name="Varghese N."/>
            <person name="Submissions S."/>
        </authorList>
    </citation>
    <scope>NUCLEOTIDE SEQUENCE [LARGE SCALE GENOMIC DNA]</scope>
    <source>
        <strain evidence="2">DSM 2179</strain>
    </source>
</reference>
<sequence>MIWLILYFKYVYVFNGYLKYSRYGYKKSSQDELFLFLLNIYFFLISEKFYQKNQTKGSFILKKAKNTKKDFTFFEIIVIYKLN</sequence>
<gene>
    <name evidence="1" type="ORF">SAMN05660742_112133</name>
</gene>
<dbReference type="STRING" id="84035.SAMN05660742_112133"/>
<dbReference type="EMBL" id="FNZK01000012">
    <property type="protein sequence ID" value="SEJ64648.1"/>
    <property type="molecule type" value="Genomic_DNA"/>
</dbReference>
<dbReference type="AlphaFoldDB" id="A0A1H7AH33"/>
<proteinExistence type="predicted"/>
<evidence type="ECO:0000313" key="2">
    <source>
        <dbReference type="Proteomes" id="UP000199662"/>
    </source>
</evidence>
<accession>A0A1H7AH33</accession>
<name>A0A1H7AH33_9FIRM</name>
<dbReference type="Proteomes" id="UP000199662">
    <property type="component" value="Unassembled WGS sequence"/>
</dbReference>
<evidence type="ECO:0000313" key="1">
    <source>
        <dbReference type="EMBL" id="SEJ64648.1"/>
    </source>
</evidence>
<keyword evidence="2" id="KW-1185">Reference proteome</keyword>
<protein>
    <submittedName>
        <fullName evidence="1">Uncharacterized protein</fullName>
    </submittedName>
</protein>